<organism evidence="1 2">
    <name type="scientific">Pectobacterium odoriferum</name>
    <dbReference type="NCBI Taxonomy" id="78398"/>
    <lineage>
        <taxon>Bacteria</taxon>
        <taxon>Pseudomonadati</taxon>
        <taxon>Pseudomonadota</taxon>
        <taxon>Gammaproteobacteria</taxon>
        <taxon>Enterobacterales</taxon>
        <taxon>Pectobacteriaceae</taxon>
        <taxon>Pectobacterium</taxon>
    </lineage>
</organism>
<evidence type="ECO:0000313" key="1">
    <source>
        <dbReference type="EMBL" id="KGA42344.1"/>
    </source>
</evidence>
<sequence>MRLLRRKDIELDLRGDETGTTIRMRRVFFGVFRRTIARIVMYPGINGSPSCIRISLRNSGDIDLLEALLDSYVALMAALEPPQTENQKAG</sequence>
<gene>
    <name evidence="1" type="ORF">KU75_06440</name>
</gene>
<reference evidence="1 2" key="1">
    <citation type="submission" date="2014-08" db="EMBL/GenBank/DDBJ databases">
        <title>Genome sequences of NCPPB Pectobacterium isolates.</title>
        <authorList>
            <person name="Glover R.H."/>
            <person name="Sapp M."/>
            <person name="Elphinstone J."/>
        </authorList>
    </citation>
    <scope>NUCLEOTIDE SEQUENCE [LARGE SCALE GENOMIC DNA]</scope>
    <source>
        <strain evidence="1 2">NCPPB3841</strain>
    </source>
</reference>
<dbReference type="EMBL" id="JQOF01000004">
    <property type="protein sequence ID" value="KGA42344.1"/>
    <property type="molecule type" value="Genomic_DNA"/>
</dbReference>
<keyword evidence="2" id="KW-1185">Reference proteome</keyword>
<proteinExistence type="predicted"/>
<evidence type="ECO:0008006" key="3">
    <source>
        <dbReference type="Google" id="ProtNLM"/>
    </source>
</evidence>
<protein>
    <recommendedName>
        <fullName evidence="3">Aminotransferase class I/classII domain-containing protein</fullName>
    </recommendedName>
</protein>
<dbReference type="Proteomes" id="UP000029447">
    <property type="component" value="Unassembled WGS sequence"/>
</dbReference>
<accession>A0ABR4VSR8</accession>
<evidence type="ECO:0000313" key="2">
    <source>
        <dbReference type="Proteomes" id="UP000029447"/>
    </source>
</evidence>
<name>A0ABR4VSR8_9GAMM</name>
<comment type="caution">
    <text evidence="1">The sequence shown here is derived from an EMBL/GenBank/DDBJ whole genome shotgun (WGS) entry which is preliminary data.</text>
</comment>